<feature type="transmembrane region" description="Helical" evidence="1">
    <location>
        <begin position="290"/>
        <end position="309"/>
    </location>
</feature>
<feature type="transmembrane region" description="Helical" evidence="1">
    <location>
        <begin position="74"/>
        <end position="98"/>
    </location>
</feature>
<dbReference type="EMBL" id="BOMH01000043">
    <property type="protein sequence ID" value="GID68000.1"/>
    <property type="molecule type" value="Genomic_DNA"/>
</dbReference>
<evidence type="ECO:0000256" key="1">
    <source>
        <dbReference type="SAM" id="Phobius"/>
    </source>
</evidence>
<gene>
    <name evidence="2" type="ORF">Acy02nite_58810</name>
</gene>
<feature type="transmembrane region" description="Helical" evidence="1">
    <location>
        <begin position="195"/>
        <end position="216"/>
    </location>
</feature>
<feature type="transmembrane region" description="Helical" evidence="1">
    <location>
        <begin position="141"/>
        <end position="159"/>
    </location>
</feature>
<feature type="transmembrane region" description="Helical" evidence="1">
    <location>
        <begin position="118"/>
        <end position="134"/>
    </location>
</feature>
<dbReference type="Proteomes" id="UP000619479">
    <property type="component" value="Unassembled WGS sequence"/>
</dbReference>
<accession>A0A919M376</accession>
<keyword evidence="1" id="KW-0472">Membrane</keyword>
<protein>
    <submittedName>
        <fullName evidence="2">Uncharacterized protein</fullName>
    </submittedName>
</protein>
<keyword evidence="1" id="KW-1133">Transmembrane helix</keyword>
<dbReference type="AlphaFoldDB" id="A0A919M376"/>
<feature type="transmembrane region" description="Helical" evidence="1">
    <location>
        <begin position="228"/>
        <end position="245"/>
    </location>
</feature>
<feature type="transmembrane region" description="Helical" evidence="1">
    <location>
        <begin position="165"/>
        <end position="183"/>
    </location>
</feature>
<name>A0A919M376_9ACTN</name>
<proteinExistence type="predicted"/>
<organism evidence="2 3">
    <name type="scientific">Actinoplanes cyaneus</name>
    <dbReference type="NCBI Taxonomy" id="52696"/>
    <lineage>
        <taxon>Bacteria</taxon>
        <taxon>Bacillati</taxon>
        <taxon>Actinomycetota</taxon>
        <taxon>Actinomycetes</taxon>
        <taxon>Micromonosporales</taxon>
        <taxon>Micromonosporaceae</taxon>
        <taxon>Actinoplanes</taxon>
    </lineage>
</organism>
<keyword evidence="3" id="KW-1185">Reference proteome</keyword>
<dbReference type="RefSeq" id="WP_203746462.1">
    <property type="nucleotide sequence ID" value="NZ_BAAAUC010000037.1"/>
</dbReference>
<comment type="caution">
    <text evidence="2">The sequence shown here is derived from an EMBL/GenBank/DDBJ whole genome shotgun (WGS) entry which is preliminary data.</text>
</comment>
<evidence type="ECO:0000313" key="3">
    <source>
        <dbReference type="Proteomes" id="UP000619479"/>
    </source>
</evidence>
<feature type="transmembrane region" description="Helical" evidence="1">
    <location>
        <begin position="252"/>
        <end position="270"/>
    </location>
</feature>
<evidence type="ECO:0000313" key="2">
    <source>
        <dbReference type="EMBL" id="GID68000.1"/>
    </source>
</evidence>
<reference evidence="2" key="1">
    <citation type="submission" date="2021-01" db="EMBL/GenBank/DDBJ databases">
        <title>Whole genome shotgun sequence of Actinoplanes cyaneus NBRC 14990.</title>
        <authorList>
            <person name="Komaki H."/>
            <person name="Tamura T."/>
        </authorList>
    </citation>
    <scope>NUCLEOTIDE SEQUENCE</scope>
    <source>
        <strain evidence="2">NBRC 14990</strain>
    </source>
</reference>
<sequence>MTTLEKTYRRLLRVYPAAHREVYQEEMLGVLLAGSPPGRRLPRPADALDLLRAGLAVRFSREARADCSTAWRDAAALSALFVALLIGGFAVATVTEAIADRLHHVPTTLGGAAGLADPASRAVAWLAVAAAALAGRYRAAAVLSGVTLLVELGTLTFWVGLTPWAAMRLAWVPSMAILVAAAFATARTARPARVLAGRLGLGMLAAAVSVSLFAAWAERLPFLQVDDLSVWLPLALFAGVTIGLEPPVRRRVALVFPGMLLAPIVLLQTWDSTVLAGTTTWVPETVTAGEVALTLAPLGIVAVAAAGFARRFAAGTGGHVKVHE</sequence>
<keyword evidence="1" id="KW-0812">Transmembrane</keyword>